<comment type="similarity">
    <text evidence="1">Belongs to the acetyltransferase family.</text>
</comment>
<dbReference type="InterPro" id="IPR000182">
    <property type="entry name" value="GNAT_dom"/>
</dbReference>
<dbReference type="InterPro" id="IPR051016">
    <property type="entry name" value="Diverse_Substrate_AcTransf"/>
</dbReference>
<proteinExistence type="inferred from homology"/>
<reference evidence="5 6" key="1">
    <citation type="submission" date="2019-07" db="EMBL/GenBank/DDBJ databases">
        <title>Microlunatus dokdonensis sp. nov. isolated from the rhizospheric soil of the wild plant Elymus tsukushiensis.</title>
        <authorList>
            <person name="Ghim S.-Y."/>
            <person name="Hwang Y.-J."/>
            <person name="Son J.-S."/>
            <person name="Shin J.-H."/>
        </authorList>
    </citation>
    <scope>NUCLEOTIDE SEQUENCE [LARGE SCALE GENOMIC DNA]</scope>
    <source>
        <strain evidence="5 6">KUDC0627</strain>
    </source>
</reference>
<dbReference type="GO" id="GO:0008080">
    <property type="term" value="F:N-acetyltransferase activity"/>
    <property type="evidence" value="ECO:0007669"/>
    <property type="project" value="UniProtKB-ARBA"/>
</dbReference>
<dbReference type="FunFam" id="3.40.630.30:FF:000064">
    <property type="entry name" value="GNAT family acetyltransferase"/>
    <property type="match status" value="1"/>
</dbReference>
<keyword evidence="2 5" id="KW-0808">Transferase</keyword>
<dbReference type="EMBL" id="CP041692">
    <property type="protein sequence ID" value="QDP95477.1"/>
    <property type="molecule type" value="Genomic_DNA"/>
</dbReference>
<dbReference type="AlphaFoldDB" id="A0A516PWC0"/>
<dbReference type="PROSITE" id="PS51186">
    <property type="entry name" value="GNAT"/>
    <property type="match status" value="1"/>
</dbReference>
<keyword evidence="3" id="KW-0012">Acyltransferase</keyword>
<dbReference type="Pfam" id="PF00583">
    <property type="entry name" value="Acetyltransf_1"/>
    <property type="match status" value="1"/>
</dbReference>
<dbReference type="Gene3D" id="3.40.630.30">
    <property type="match status" value="1"/>
</dbReference>
<dbReference type="PANTHER" id="PTHR10545">
    <property type="entry name" value="DIAMINE N-ACETYLTRANSFERASE"/>
    <property type="match status" value="1"/>
</dbReference>
<evidence type="ECO:0000259" key="4">
    <source>
        <dbReference type="PROSITE" id="PS51186"/>
    </source>
</evidence>
<evidence type="ECO:0000256" key="3">
    <source>
        <dbReference type="ARBA" id="ARBA00023315"/>
    </source>
</evidence>
<dbReference type="KEGG" id="mik:FOE78_05780"/>
<feature type="domain" description="N-acetyltransferase" evidence="4">
    <location>
        <begin position="9"/>
        <end position="165"/>
    </location>
</feature>
<keyword evidence="6" id="KW-1185">Reference proteome</keyword>
<accession>A0A516PWC0</accession>
<evidence type="ECO:0000256" key="2">
    <source>
        <dbReference type="ARBA" id="ARBA00022679"/>
    </source>
</evidence>
<evidence type="ECO:0000313" key="5">
    <source>
        <dbReference type="EMBL" id="QDP95477.1"/>
    </source>
</evidence>
<dbReference type="PANTHER" id="PTHR10545:SF29">
    <property type="entry name" value="GH14572P-RELATED"/>
    <property type="match status" value="1"/>
</dbReference>
<dbReference type="OrthoDB" id="9805924at2"/>
<dbReference type="InterPro" id="IPR016181">
    <property type="entry name" value="Acyl_CoA_acyltransferase"/>
</dbReference>
<dbReference type="RefSeq" id="WP_143985449.1">
    <property type="nucleotide sequence ID" value="NZ_CP041692.1"/>
</dbReference>
<name>A0A516PWC0_9ACTN</name>
<dbReference type="CDD" id="cd04301">
    <property type="entry name" value="NAT_SF"/>
    <property type="match status" value="1"/>
</dbReference>
<organism evidence="5 6">
    <name type="scientific">Microlunatus elymi</name>
    <dbReference type="NCBI Taxonomy" id="2596828"/>
    <lineage>
        <taxon>Bacteria</taxon>
        <taxon>Bacillati</taxon>
        <taxon>Actinomycetota</taxon>
        <taxon>Actinomycetes</taxon>
        <taxon>Propionibacteriales</taxon>
        <taxon>Propionibacteriaceae</taxon>
        <taxon>Microlunatus</taxon>
    </lineage>
</organism>
<evidence type="ECO:0000313" key="6">
    <source>
        <dbReference type="Proteomes" id="UP000319263"/>
    </source>
</evidence>
<dbReference type="SUPFAM" id="SSF55729">
    <property type="entry name" value="Acyl-CoA N-acyltransferases (Nat)"/>
    <property type="match status" value="1"/>
</dbReference>
<sequence length="168" mass="18861">MVIRGAGPVVIREAREDDLDDIVALIKDLATYEKAPDAVRATADGLRTALFCEHPKVFCLMAETDDHQVAGFALYFYNFSTWEGVHGLYLEDLFVRPQFRGQGFGGALLKRLARIACDNGFARMEWVVLNWNAPAIAVYDRVGGEPLDEWTTYRLTGRALTDFADRGR</sequence>
<evidence type="ECO:0000256" key="1">
    <source>
        <dbReference type="ARBA" id="ARBA00008694"/>
    </source>
</evidence>
<protein>
    <submittedName>
        <fullName evidence="5">GNAT family N-acetyltransferase</fullName>
    </submittedName>
</protein>
<dbReference type="Proteomes" id="UP000319263">
    <property type="component" value="Chromosome"/>
</dbReference>
<gene>
    <name evidence="5" type="ORF">FOE78_05780</name>
</gene>